<evidence type="ECO:0000313" key="6">
    <source>
        <dbReference type="EMBL" id="MBP2180649.1"/>
    </source>
</evidence>
<keyword evidence="1" id="KW-0805">Transcription regulation</keyword>
<organism evidence="6 7">
    <name type="scientific">Amycolatopsis magusensis</name>
    <dbReference type="NCBI Taxonomy" id="882444"/>
    <lineage>
        <taxon>Bacteria</taxon>
        <taxon>Bacillati</taxon>
        <taxon>Actinomycetota</taxon>
        <taxon>Actinomycetes</taxon>
        <taxon>Pseudonocardiales</taxon>
        <taxon>Pseudonocardiaceae</taxon>
        <taxon>Amycolatopsis</taxon>
    </lineage>
</organism>
<dbReference type="PANTHER" id="PTHR30055:SF234">
    <property type="entry name" value="HTH-TYPE TRANSCRIPTIONAL REGULATOR BETI"/>
    <property type="match status" value="1"/>
</dbReference>
<dbReference type="PROSITE" id="PS50977">
    <property type="entry name" value="HTH_TETR_2"/>
    <property type="match status" value="1"/>
</dbReference>
<dbReference type="Pfam" id="PF00440">
    <property type="entry name" value="TetR_N"/>
    <property type="match status" value="1"/>
</dbReference>
<feature type="DNA-binding region" description="H-T-H motif" evidence="4">
    <location>
        <begin position="37"/>
        <end position="56"/>
    </location>
</feature>
<dbReference type="PANTHER" id="PTHR30055">
    <property type="entry name" value="HTH-TYPE TRANSCRIPTIONAL REGULATOR RUTR"/>
    <property type="match status" value="1"/>
</dbReference>
<dbReference type="InterPro" id="IPR001647">
    <property type="entry name" value="HTH_TetR"/>
</dbReference>
<keyword evidence="7" id="KW-1185">Reference proteome</keyword>
<dbReference type="EMBL" id="JAGGMS010000001">
    <property type="protein sequence ID" value="MBP2180649.1"/>
    <property type="molecule type" value="Genomic_DNA"/>
</dbReference>
<evidence type="ECO:0000259" key="5">
    <source>
        <dbReference type="PROSITE" id="PS50977"/>
    </source>
</evidence>
<gene>
    <name evidence="6" type="ORF">JOM49_002175</name>
</gene>
<evidence type="ECO:0000256" key="3">
    <source>
        <dbReference type="ARBA" id="ARBA00023163"/>
    </source>
</evidence>
<sequence>MTVEHEETRLRADARRNRDQILAAAKELFADQGPDVPMEEIARHAGVGVGTLYRRFPDRASLLREIARDTFSSVLLDARAAVDEEPTAWDALVRFLRITQKVKLSVQLAMLSPLARAVFAEDPKTEEFRREALGMLDLIVEQAQAEGSLRPDVGAGDVTIMFSLLLRELPSKSTEVASFATERCIALMLDGLHARPGSPLPGRAVTSADIFQGA</sequence>
<dbReference type="InterPro" id="IPR009057">
    <property type="entry name" value="Homeodomain-like_sf"/>
</dbReference>
<feature type="domain" description="HTH tetR-type" evidence="5">
    <location>
        <begin position="15"/>
        <end position="74"/>
    </location>
</feature>
<keyword evidence="2 4" id="KW-0238">DNA-binding</keyword>
<comment type="caution">
    <text evidence="6">The sequence shown here is derived from an EMBL/GenBank/DDBJ whole genome shotgun (WGS) entry which is preliminary data.</text>
</comment>
<dbReference type="Pfam" id="PF21597">
    <property type="entry name" value="TetR_C_43"/>
    <property type="match status" value="1"/>
</dbReference>
<keyword evidence="3" id="KW-0804">Transcription</keyword>
<dbReference type="RefSeq" id="WP_209664172.1">
    <property type="nucleotide sequence ID" value="NZ_JAGGMS010000001.1"/>
</dbReference>
<proteinExistence type="predicted"/>
<accession>A0ABS4PMK1</accession>
<dbReference type="SUPFAM" id="SSF46689">
    <property type="entry name" value="Homeodomain-like"/>
    <property type="match status" value="1"/>
</dbReference>
<evidence type="ECO:0000256" key="2">
    <source>
        <dbReference type="ARBA" id="ARBA00023125"/>
    </source>
</evidence>
<reference evidence="6 7" key="1">
    <citation type="submission" date="2021-03" db="EMBL/GenBank/DDBJ databases">
        <title>Sequencing the genomes of 1000 actinobacteria strains.</title>
        <authorList>
            <person name="Klenk H.-P."/>
        </authorList>
    </citation>
    <scope>NUCLEOTIDE SEQUENCE [LARGE SCALE GENOMIC DNA]</scope>
    <source>
        <strain evidence="6 7">DSM 45510</strain>
    </source>
</reference>
<evidence type="ECO:0000256" key="4">
    <source>
        <dbReference type="PROSITE-ProRule" id="PRU00335"/>
    </source>
</evidence>
<dbReference type="Proteomes" id="UP000741013">
    <property type="component" value="Unassembled WGS sequence"/>
</dbReference>
<dbReference type="PRINTS" id="PR00455">
    <property type="entry name" value="HTHTETR"/>
</dbReference>
<protein>
    <submittedName>
        <fullName evidence="6">AcrR family transcriptional regulator</fullName>
    </submittedName>
</protein>
<name>A0ABS4PMK1_9PSEU</name>
<dbReference type="SUPFAM" id="SSF48498">
    <property type="entry name" value="Tetracyclin repressor-like, C-terminal domain"/>
    <property type="match status" value="1"/>
</dbReference>
<dbReference type="InterPro" id="IPR036271">
    <property type="entry name" value="Tet_transcr_reg_TetR-rel_C_sf"/>
</dbReference>
<dbReference type="InterPro" id="IPR050109">
    <property type="entry name" value="HTH-type_TetR-like_transc_reg"/>
</dbReference>
<evidence type="ECO:0000313" key="7">
    <source>
        <dbReference type="Proteomes" id="UP000741013"/>
    </source>
</evidence>
<evidence type="ECO:0000256" key="1">
    <source>
        <dbReference type="ARBA" id="ARBA00023015"/>
    </source>
</evidence>
<dbReference type="InterPro" id="IPR049445">
    <property type="entry name" value="TetR_SbtR-like_C"/>
</dbReference>
<dbReference type="Gene3D" id="1.10.357.10">
    <property type="entry name" value="Tetracycline Repressor, domain 2"/>
    <property type="match status" value="1"/>
</dbReference>